<sequence>MAAVFVTNAVATGGTLPPNFSTFVDDVASVQETVPSATSNPTGSSAGSQTVGVLSSVLLSLSHSITGLTYLFRINNFLDLIPIF</sequence>
<dbReference type="EMBL" id="JACAZI010000014">
    <property type="protein sequence ID" value="KAF7344999.1"/>
    <property type="molecule type" value="Genomic_DNA"/>
</dbReference>
<dbReference type="AlphaFoldDB" id="A0A8H6XQP5"/>
<organism evidence="1 2">
    <name type="scientific">Mycena venus</name>
    <dbReference type="NCBI Taxonomy" id="2733690"/>
    <lineage>
        <taxon>Eukaryota</taxon>
        <taxon>Fungi</taxon>
        <taxon>Dikarya</taxon>
        <taxon>Basidiomycota</taxon>
        <taxon>Agaricomycotina</taxon>
        <taxon>Agaricomycetes</taxon>
        <taxon>Agaricomycetidae</taxon>
        <taxon>Agaricales</taxon>
        <taxon>Marasmiineae</taxon>
        <taxon>Mycenaceae</taxon>
        <taxon>Mycena</taxon>
    </lineage>
</organism>
<comment type="caution">
    <text evidence="1">The sequence shown here is derived from an EMBL/GenBank/DDBJ whole genome shotgun (WGS) entry which is preliminary data.</text>
</comment>
<accession>A0A8H6XQP5</accession>
<protein>
    <submittedName>
        <fullName evidence="1">Uncharacterized protein</fullName>
    </submittedName>
</protein>
<name>A0A8H6XQP5_9AGAR</name>
<evidence type="ECO:0000313" key="1">
    <source>
        <dbReference type="EMBL" id="KAF7344999.1"/>
    </source>
</evidence>
<proteinExistence type="predicted"/>
<evidence type="ECO:0000313" key="2">
    <source>
        <dbReference type="Proteomes" id="UP000620124"/>
    </source>
</evidence>
<reference evidence="1" key="1">
    <citation type="submission" date="2020-05" db="EMBL/GenBank/DDBJ databases">
        <title>Mycena genomes resolve the evolution of fungal bioluminescence.</title>
        <authorList>
            <person name="Tsai I.J."/>
        </authorList>
    </citation>
    <scope>NUCLEOTIDE SEQUENCE</scope>
    <source>
        <strain evidence="1">CCC161011</strain>
    </source>
</reference>
<gene>
    <name evidence="1" type="ORF">MVEN_01662700</name>
</gene>
<dbReference type="Proteomes" id="UP000620124">
    <property type="component" value="Unassembled WGS sequence"/>
</dbReference>
<keyword evidence="2" id="KW-1185">Reference proteome</keyword>